<feature type="transmembrane region" description="Helical" evidence="1">
    <location>
        <begin position="30"/>
        <end position="51"/>
    </location>
</feature>
<feature type="transmembrane region" description="Helical" evidence="1">
    <location>
        <begin position="169"/>
        <end position="190"/>
    </location>
</feature>
<name>A0A1G2C6E1_9BACT</name>
<dbReference type="AlphaFoldDB" id="A0A1G2C6E1"/>
<keyword evidence="1" id="KW-0812">Transmembrane</keyword>
<evidence type="ECO:0000313" key="2">
    <source>
        <dbReference type="EMBL" id="OGY96309.1"/>
    </source>
</evidence>
<protein>
    <submittedName>
        <fullName evidence="2">Uncharacterized protein</fullName>
    </submittedName>
</protein>
<feature type="transmembrane region" description="Helical" evidence="1">
    <location>
        <begin position="144"/>
        <end position="163"/>
    </location>
</feature>
<dbReference type="Proteomes" id="UP000176648">
    <property type="component" value="Unassembled WGS sequence"/>
</dbReference>
<gene>
    <name evidence="2" type="ORF">A2122_00710</name>
</gene>
<feature type="transmembrane region" description="Helical" evidence="1">
    <location>
        <begin position="84"/>
        <end position="100"/>
    </location>
</feature>
<feature type="transmembrane region" description="Helical" evidence="1">
    <location>
        <begin position="273"/>
        <end position="289"/>
    </location>
</feature>
<proteinExistence type="predicted"/>
<organism evidence="2 3">
    <name type="scientific">Candidatus Liptonbacteria bacterium GWB1_49_6</name>
    <dbReference type="NCBI Taxonomy" id="1798644"/>
    <lineage>
        <taxon>Bacteria</taxon>
        <taxon>Candidatus Liptoniibacteriota</taxon>
    </lineage>
</organism>
<reference evidence="2 3" key="1">
    <citation type="journal article" date="2016" name="Nat. Commun.">
        <title>Thousands of microbial genomes shed light on interconnected biogeochemical processes in an aquifer system.</title>
        <authorList>
            <person name="Anantharaman K."/>
            <person name="Brown C.T."/>
            <person name="Hug L.A."/>
            <person name="Sharon I."/>
            <person name="Castelle C.J."/>
            <person name="Probst A.J."/>
            <person name="Thomas B.C."/>
            <person name="Singh A."/>
            <person name="Wilkins M.J."/>
            <person name="Karaoz U."/>
            <person name="Brodie E.L."/>
            <person name="Williams K.H."/>
            <person name="Hubbard S.S."/>
            <person name="Banfield J.F."/>
        </authorList>
    </citation>
    <scope>NUCLEOTIDE SEQUENCE [LARGE SCALE GENOMIC DNA]</scope>
</reference>
<accession>A0A1G2C6E1</accession>
<feature type="transmembrane region" description="Helical" evidence="1">
    <location>
        <begin position="57"/>
        <end position="77"/>
    </location>
</feature>
<keyword evidence="1" id="KW-0472">Membrane</keyword>
<sequence>METQTQKQNLLNQVAPVRVSRPPGFYKSGAIDGLAVLSAFLVGWVFKGFVVGTLGSVALLLSLAAFMTLAFLSTLFAEGFGRRSFIVILESIALLIFFTQEETRAFGMALGILLVFLFWGEFSAWQEIHNGFRLRFFRIARQNLSKLTTGIILAYLVIYYPYLSRENALVPRAALTGTFDWAGGIVQQFYRDINIKAPIREVAGKILEIRLNQEPSYRALTPPEREKFIREQADTLIANVGGSLGYAIEAQKTLEETTYDILTKTLNDLQGRFGSSFFVGWVVVIFLVVRSLGTIFYWCVSGVAFLAYEMLLAFNFVRIVSEPRSQEVIVY</sequence>
<comment type="caution">
    <text evidence="2">The sequence shown here is derived from an EMBL/GenBank/DDBJ whole genome shotgun (WGS) entry which is preliminary data.</text>
</comment>
<dbReference type="EMBL" id="MHKU01000037">
    <property type="protein sequence ID" value="OGY96309.1"/>
    <property type="molecule type" value="Genomic_DNA"/>
</dbReference>
<evidence type="ECO:0000313" key="3">
    <source>
        <dbReference type="Proteomes" id="UP000176648"/>
    </source>
</evidence>
<feature type="transmembrane region" description="Helical" evidence="1">
    <location>
        <begin position="106"/>
        <end position="124"/>
    </location>
</feature>
<feature type="transmembrane region" description="Helical" evidence="1">
    <location>
        <begin position="295"/>
        <end position="317"/>
    </location>
</feature>
<evidence type="ECO:0000256" key="1">
    <source>
        <dbReference type="SAM" id="Phobius"/>
    </source>
</evidence>
<keyword evidence="1" id="KW-1133">Transmembrane helix</keyword>